<reference evidence="1" key="1">
    <citation type="submission" date="2019-10" db="EMBL/GenBank/DDBJ databases">
        <authorList>
            <consortium name="DOE Joint Genome Institute"/>
            <person name="Kuo A."/>
            <person name="Miyauchi S."/>
            <person name="Kiss E."/>
            <person name="Drula E."/>
            <person name="Kohler A."/>
            <person name="Sanchez-Garcia M."/>
            <person name="Andreopoulos B."/>
            <person name="Barry K.W."/>
            <person name="Bonito G."/>
            <person name="Buee M."/>
            <person name="Carver A."/>
            <person name="Chen C."/>
            <person name="Cichocki N."/>
            <person name="Clum A."/>
            <person name="Culley D."/>
            <person name="Crous P.W."/>
            <person name="Fauchery L."/>
            <person name="Girlanda M."/>
            <person name="Hayes R."/>
            <person name="Keri Z."/>
            <person name="Labutti K."/>
            <person name="Lipzen A."/>
            <person name="Lombard V."/>
            <person name="Magnuson J."/>
            <person name="Maillard F."/>
            <person name="Morin E."/>
            <person name="Murat C."/>
            <person name="Nolan M."/>
            <person name="Ohm R."/>
            <person name="Pangilinan J."/>
            <person name="Pereira M."/>
            <person name="Perotto S."/>
            <person name="Peter M."/>
            <person name="Riley R."/>
            <person name="Sitrit Y."/>
            <person name="Stielow B."/>
            <person name="Szollosi G."/>
            <person name="Zifcakova L."/>
            <person name="Stursova M."/>
            <person name="Spatafora J.W."/>
            <person name="Tedersoo L."/>
            <person name="Vaario L.-M."/>
            <person name="Yamada A."/>
            <person name="Yan M."/>
            <person name="Wang P."/>
            <person name="Xu J."/>
            <person name="Bruns T."/>
            <person name="Baldrian P."/>
            <person name="Vilgalys R."/>
            <person name="Henrissat B."/>
            <person name="Grigoriev I.V."/>
            <person name="Hibbett D."/>
            <person name="Nagy L.G."/>
            <person name="Martin F.M."/>
        </authorList>
    </citation>
    <scope>NUCLEOTIDE SEQUENCE</scope>
    <source>
        <strain evidence="1">P2</strain>
    </source>
</reference>
<evidence type="ECO:0000313" key="2">
    <source>
        <dbReference type="Proteomes" id="UP000886501"/>
    </source>
</evidence>
<proteinExistence type="predicted"/>
<organism evidence="1 2">
    <name type="scientific">Thelephora ganbajun</name>
    <name type="common">Ganba fungus</name>
    <dbReference type="NCBI Taxonomy" id="370292"/>
    <lineage>
        <taxon>Eukaryota</taxon>
        <taxon>Fungi</taxon>
        <taxon>Dikarya</taxon>
        <taxon>Basidiomycota</taxon>
        <taxon>Agaricomycotina</taxon>
        <taxon>Agaricomycetes</taxon>
        <taxon>Thelephorales</taxon>
        <taxon>Thelephoraceae</taxon>
        <taxon>Thelephora</taxon>
    </lineage>
</organism>
<evidence type="ECO:0000313" key="1">
    <source>
        <dbReference type="EMBL" id="KAF9641862.1"/>
    </source>
</evidence>
<keyword evidence="2" id="KW-1185">Reference proteome</keyword>
<dbReference type="Proteomes" id="UP000886501">
    <property type="component" value="Unassembled WGS sequence"/>
</dbReference>
<sequence length="142" mass="16171">MAVKTLALTGNILMALSDDTIAAWQLTEEGMVDVTGEVLARGVLGCVWLNPDYWHRSWGGLFDVDHLHKCRWDAPSKDGEPLSWNTLGEGWVKDLEGNHLLWLPVEWRNPKLIASWSYDSTVVWLDLYLCRGGTFRNVIIEF</sequence>
<accession>A0ACB6YX28</accession>
<protein>
    <submittedName>
        <fullName evidence="1">Uncharacterized protein</fullName>
    </submittedName>
</protein>
<comment type="caution">
    <text evidence="1">The sequence shown here is derived from an EMBL/GenBank/DDBJ whole genome shotgun (WGS) entry which is preliminary data.</text>
</comment>
<reference evidence="1" key="2">
    <citation type="journal article" date="2020" name="Nat. Commun.">
        <title>Large-scale genome sequencing of mycorrhizal fungi provides insights into the early evolution of symbiotic traits.</title>
        <authorList>
            <person name="Miyauchi S."/>
            <person name="Kiss E."/>
            <person name="Kuo A."/>
            <person name="Drula E."/>
            <person name="Kohler A."/>
            <person name="Sanchez-Garcia M."/>
            <person name="Morin E."/>
            <person name="Andreopoulos B."/>
            <person name="Barry K.W."/>
            <person name="Bonito G."/>
            <person name="Buee M."/>
            <person name="Carver A."/>
            <person name="Chen C."/>
            <person name="Cichocki N."/>
            <person name="Clum A."/>
            <person name="Culley D."/>
            <person name="Crous P.W."/>
            <person name="Fauchery L."/>
            <person name="Girlanda M."/>
            <person name="Hayes R.D."/>
            <person name="Keri Z."/>
            <person name="LaButti K."/>
            <person name="Lipzen A."/>
            <person name="Lombard V."/>
            <person name="Magnuson J."/>
            <person name="Maillard F."/>
            <person name="Murat C."/>
            <person name="Nolan M."/>
            <person name="Ohm R.A."/>
            <person name="Pangilinan J."/>
            <person name="Pereira M.F."/>
            <person name="Perotto S."/>
            <person name="Peter M."/>
            <person name="Pfister S."/>
            <person name="Riley R."/>
            <person name="Sitrit Y."/>
            <person name="Stielow J.B."/>
            <person name="Szollosi G."/>
            <person name="Zifcakova L."/>
            <person name="Stursova M."/>
            <person name="Spatafora J.W."/>
            <person name="Tedersoo L."/>
            <person name="Vaario L.M."/>
            <person name="Yamada A."/>
            <person name="Yan M."/>
            <person name="Wang P."/>
            <person name="Xu J."/>
            <person name="Bruns T."/>
            <person name="Baldrian P."/>
            <person name="Vilgalys R."/>
            <person name="Dunand C."/>
            <person name="Henrissat B."/>
            <person name="Grigoriev I.V."/>
            <person name="Hibbett D."/>
            <person name="Nagy L.G."/>
            <person name="Martin F.M."/>
        </authorList>
    </citation>
    <scope>NUCLEOTIDE SEQUENCE</scope>
    <source>
        <strain evidence="1">P2</strain>
    </source>
</reference>
<dbReference type="EMBL" id="MU119055">
    <property type="protein sequence ID" value="KAF9641862.1"/>
    <property type="molecule type" value="Genomic_DNA"/>
</dbReference>
<gene>
    <name evidence="1" type="ORF">BDM02DRAFT_3194404</name>
</gene>
<name>A0ACB6YX28_THEGA</name>